<gene>
    <name evidence="4" type="ORF">GGR93_003964</name>
</gene>
<evidence type="ECO:0000256" key="1">
    <source>
        <dbReference type="ARBA" id="ARBA00022741"/>
    </source>
</evidence>
<dbReference type="PROSITE" id="PS50893">
    <property type="entry name" value="ABC_TRANSPORTER_2"/>
    <property type="match status" value="1"/>
</dbReference>
<dbReference type="InterPro" id="IPR003593">
    <property type="entry name" value="AAA+_ATPase"/>
</dbReference>
<dbReference type="SUPFAM" id="SSF52540">
    <property type="entry name" value="P-loop containing nucleoside triphosphate hydrolases"/>
    <property type="match status" value="1"/>
</dbReference>
<dbReference type="Proteomes" id="UP000565745">
    <property type="component" value="Unassembled WGS sequence"/>
</dbReference>
<evidence type="ECO:0000259" key="3">
    <source>
        <dbReference type="PROSITE" id="PS50893"/>
    </source>
</evidence>
<dbReference type="EMBL" id="JACIFU010000008">
    <property type="protein sequence ID" value="MBB4176156.1"/>
    <property type="molecule type" value="Genomic_DNA"/>
</dbReference>
<dbReference type="PROSITE" id="PS00211">
    <property type="entry name" value="ABC_TRANSPORTER_1"/>
    <property type="match status" value="1"/>
</dbReference>
<dbReference type="Gene3D" id="3.40.50.300">
    <property type="entry name" value="P-loop containing nucleotide triphosphate hydrolases"/>
    <property type="match status" value="1"/>
</dbReference>
<accession>A0A7W6MBR5</accession>
<keyword evidence="2 4" id="KW-0067">ATP-binding</keyword>
<dbReference type="PANTHER" id="PTHR24220">
    <property type="entry name" value="IMPORT ATP-BINDING PROTEIN"/>
    <property type="match status" value="1"/>
</dbReference>
<dbReference type="GO" id="GO:0016887">
    <property type="term" value="F:ATP hydrolysis activity"/>
    <property type="evidence" value="ECO:0007669"/>
    <property type="project" value="InterPro"/>
</dbReference>
<reference evidence="4 5" key="1">
    <citation type="submission" date="2020-08" db="EMBL/GenBank/DDBJ databases">
        <title>Genomic Encyclopedia of Type Strains, Phase IV (KMG-IV): sequencing the most valuable type-strain genomes for metagenomic binning, comparative biology and taxonomic classification.</title>
        <authorList>
            <person name="Goeker M."/>
        </authorList>
    </citation>
    <scope>NUCLEOTIDE SEQUENCE [LARGE SCALE GENOMIC DNA]</scope>
    <source>
        <strain evidence="4 5">DSM 101015</strain>
    </source>
</reference>
<evidence type="ECO:0000313" key="4">
    <source>
        <dbReference type="EMBL" id="MBB4176156.1"/>
    </source>
</evidence>
<dbReference type="Pfam" id="PF00005">
    <property type="entry name" value="ABC_tran"/>
    <property type="match status" value="1"/>
</dbReference>
<name>A0A7W6MBR5_9RHOB</name>
<feature type="domain" description="ABC transporter" evidence="3">
    <location>
        <begin position="8"/>
        <end position="232"/>
    </location>
</feature>
<dbReference type="InterPro" id="IPR003439">
    <property type="entry name" value="ABC_transporter-like_ATP-bd"/>
</dbReference>
<sequence length="238" mass="26244">MVKQPMSVTLQDVVLKRRGTRILGPVNLKLEDKGFTIVLGPNGAGKTSLLKVLHGVERLSGGSVRWSVTPVQAREAQAYVFQKPIMLRRSVRQNLAFPLQLLKVRRSEIALRVSDWAGRIGLADALDRPATLLSGGEQQKLALARALIRDPQVLFLDEPCANLDGRSTREIETLLHTSFDAGTRIIMTTHDLGQARRLASDVIFLLNGTVREQADAPSFFAAQRSDEARAFLNGDIIE</sequence>
<comment type="caution">
    <text evidence="4">The sequence shown here is derived from an EMBL/GenBank/DDBJ whole genome shotgun (WGS) entry which is preliminary data.</text>
</comment>
<dbReference type="InterPro" id="IPR017871">
    <property type="entry name" value="ABC_transporter-like_CS"/>
</dbReference>
<dbReference type="GO" id="GO:0005886">
    <property type="term" value="C:plasma membrane"/>
    <property type="evidence" value="ECO:0007669"/>
    <property type="project" value="TreeGrafter"/>
</dbReference>
<evidence type="ECO:0000313" key="5">
    <source>
        <dbReference type="Proteomes" id="UP000565745"/>
    </source>
</evidence>
<protein>
    <submittedName>
        <fullName evidence="4">Tungstate transport system ATP-binding protein</fullName>
    </submittedName>
</protein>
<proteinExistence type="predicted"/>
<dbReference type="AlphaFoldDB" id="A0A7W6MBR5"/>
<keyword evidence="1" id="KW-0547">Nucleotide-binding</keyword>
<evidence type="ECO:0000256" key="2">
    <source>
        <dbReference type="ARBA" id="ARBA00022840"/>
    </source>
</evidence>
<dbReference type="SMART" id="SM00382">
    <property type="entry name" value="AAA"/>
    <property type="match status" value="1"/>
</dbReference>
<dbReference type="RefSeq" id="WP_025053705.1">
    <property type="nucleotide sequence ID" value="NZ_JACIFU010000008.1"/>
</dbReference>
<dbReference type="InterPro" id="IPR027417">
    <property type="entry name" value="P-loop_NTPase"/>
</dbReference>
<dbReference type="GO" id="GO:0005524">
    <property type="term" value="F:ATP binding"/>
    <property type="evidence" value="ECO:0007669"/>
    <property type="project" value="UniProtKB-KW"/>
</dbReference>
<keyword evidence="5" id="KW-1185">Reference proteome</keyword>
<dbReference type="InterPro" id="IPR015854">
    <property type="entry name" value="ABC_transpr_LolD-like"/>
</dbReference>
<dbReference type="OrthoDB" id="9802264at2"/>
<organism evidence="4 5">
    <name type="scientific">Sulfitobacter noctilucicola</name>
    <dbReference type="NCBI Taxonomy" id="1342301"/>
    <lineage>
        <taxon>Bacteria</taxon>
        <taxon>Pseudomonadati</taxon>
        <taxon>Pseudomonadota</taxon>
        <taxon>Alphaproteobacteria</taxon>
        <taxon>Rhodobacterales</taxon>
        <taxon>Roseobacteraceae</taxon>
        <taxon>Sulfitobacter</taxon>
    </lineage>
</organism>
<dbReference type="GO" id="GO:0022857">
    <property type="term" value="F:transmembrane transporter activity"/>
    <property type="evidence" value="ECO:0007669"/>
    <property type="project" value="TreeGrafter"/>
</dbReference>